<reference evidence="4 5" key="1">
    <citation type="submission" date="2019-02" db="EMBL/GenBank/DDBJ databases">
        <title>Deep-cultivation of Planctomycetes and their phenomic and genomic characterization uncovers novel biology.</title>
        <authorList>
            <person name="Wiegand S."/>
            <person name="Jogler M."/>
            <person name="Boedeker C."/>
            <person name="Pinto D."/>
            <person name="Vollmers J."/>
            <person name="Rivas-Marin E."/>
            <person name="Kohn T."/>
            <person name="Peeters S.H."/>
            <person name="Heuer A."/>
            <person name="Rast P."/>
            <person name="Oberbeckmann S."/>
            <person name="Bunk B."/>
            <person name="Jeske O."/>
            <person name="Meyerdierks A."/>
            <person name="Storesund J.E."/>
            <person name="Kallscheuer N."/>
            <person name="Luecker S."/>
            <person name="Lage O.M."/>
            <person name="Pohl T."/>
            <person name="Merkel B.J."/>
            <person name="Hornburger P."/>
            <person name="Mueller R.-W."/>
            <person name="Bruemmer F."/>
            <person name="Labrenz M."/>
            <person name="Spormann A.M."/>
            <person name="Op den Camp H."/>
            <person name="Overmann J."/>
            <person name="Amann R."/>
            <person name="Jetten M.S.M."/>
            <person name="Mascher T."/>
            <person name="Medema M.H."/>
            <person name="Devos D.P."/>
            <person name="Kaster A.-K."/>
            <person name="Ovreas L."/>
            <person name="Rohde M."/>
            <person name="Galperin M.Y."/>
            <person name="Jogler C."/>
        </authorList>
    </citation>
    <scope>NUCLEOTIDE SEQUENCE [LARGE SCALE GENOMIC DNA]</scope>
    <source>
        <strain evidence="4 5">V22</strain>
    </source>
</reference>
<dbReference type="EMBL" id="CP036316">
    <property type="protein sequence ID" value="QDT63250.1"/>
    <property type="molecule type" value="Genomic_DNA"/>
</dbReference>
<evidence type="ECO:0000313" key="5">
    <source>
        <dbReference type="Proteomes" id="UP000319976"/>
    </source>
</evidence>
<gene>
    <name evidence="4" type="ORF">V22_04690</name>
</gene>
<keyword evidence="1" id="KW-0175">Coiled coil</keyword>
<dbReference type="CDD" id="cd06503">
    <property type="entry name" value="ATP-synt_Fo_b"/>
    <property type="match status" value="1"/>
</dbReference>
<organism evidence="4 5">
    <name type="scientific">Calycomorphotria hydatis</name>
    <dbReference type="NCBI Taxonomy" id="2528027"/>
    <lineage>
        <taxon>Bacteria</taxon>
        <taxon>Pseudomonadati</taxon>
        <taxon>Planctomycetota</taxon>
        <taxon>Planctomycetia</taxon>
        <taxon>Planctomycetales</taxon>
        <taxon>Planctomycetaceae</taxon>
        <taxon>Calycomorphotria</taxon>
    </lineage>
</organism>
<feature type="domain" description="Band 7" evidence="3">
    <location>
        <begin position="188"/>
        <end position="405"/>
    </location>
</feature>
<dbReference type="AlphaFoldDB" id="A0A517T4E3"/>
<protein>
    <submittedName>
        <fullName evidence="4">SPFH domain / Band 7 family protein</fullName>
    </submittedName>
</protein>
<dbReference type="InterPro" id="IPR001107">
    <property type="entry name" value="Band_7"/>
</dbReference>
<name>A0A517T4E3_9PLAN</name>
<proteinExistence type="predicted"/>
<dbReference type="Pfam" id="PF01145">
    <property type="entry name" value="Band_7"/>
    <property type="match status" value="1"/>
</dbReference>
<accession>A0A517T4E3</accession>
<keyword evidence="5" id="KW-1185">Reference proteome</keyword>
<keyword evidence="2" id="KW-1133">Transmembrane helix</keyword>
<dbReference type="RefSeq" id="WP_145259426.1">
    <property type="nucleotide sequence ID" value="NZ_CP036316.1"/>
</dbReference>
<evidence type="ECO:0000256" key="2">
    <source>
        <dbReference type="SAM" id="Phobius"/>
    </source>
</evidence>
<evidence type="ECO:0000313" key="4">
    <source>
        <dbReference type="EMBL" id="QDT63250.1"/>
    </source>
</evidence>
<keyword evidence="2" id="KW-0472">Membrane</keyword>
<sequence>MSNEQTRSSFLRSSLISLGVFAVLAIVIGWGLFEWMVNRIYVPEGSSLMLQYKGPPVPLLPGSRPGAAPEEFAEVDENGNPLELGVLEELRGPGRHFYCPFWWERTLVQDVVVEAGEVGVATSKMGGDLPRGEFLVDGDLGETKFKGTLRKVFGPGRYRVNPYAYQFNIIQTEQLQSGNQVKHAGWVEIPTGYVGVVTNLAPNPERGTKAGTQNEVLQPGLYPINPKEQQIDIVEIGYREKSIVANLKTLPNGQLAVDVSGEPVILNDDSGISFPSNDGFPIDMDFTAVWGIMPDQAAEVIRKFGNVQAVESKVVVPQIESICRNMGSKLGAVDLLVGTSRQQFQADTSDSFRSVLEEKNVTLLYGLVRHIYIPQEVRQPIQQSFIADELKLTREQEILTAKTEAMLREAERKVELESQRILAETDKKVAKVLAEGQKTAEETHGETAKMVAAIDRKTADLEAQATVLRGEAIAKAQQVQEEAKADKFRLAVAAFGSGMAYNQWVFASGLPTNIKLNLLYAGEGTFWTDLKGFSETMLGRQVRESQSK</sequence>
<keyword evidence="2" id="KW-0812">Transmembrane</keyword>
<dbReference type="Proteomes" id="UP000319976">
    <property type="component" value="Chromosome"/>
</dbReference>
<feature type="coiled-coil region" evidence="1">
    <location>
        <begin position="400"/>
        <end position="427"/>
    </location>
</feature>
<evidence type="ECO:0000256" key="1">
    <source>
        <dbReference type="SAM" id="Coils"/>
    </source>
</evidence>
<dbReference type="OrthoDB" id="9813949at2"/>
<dbReference type="KEGG" id="chya:V22_04690"/>
<feature type="transmembrane region" description="Helical" evidence="2">
    <location>
        <begin position="12"/>
        <end position="33"/>
    </location>
</feature>
<evidence type="ECO:0000259" key="3">
    <source>
        <dbReference type="Pfam" id="PF01145"/>
    </source>
</evidence>